<protein>
    <submittedName>
        <fullName evidence="12">Vesicle transport protein</fullName>
    </submittedName>
</protein>
<feature type="coiled-coil region" evidence="10">
    <location>
        <begin position="109"/>
        <end position="136"/>
    </location>
</feature>
<sequence length="280" mass="32195">MLPPATLTASPSRDEVDFRRLLARTENLLSRNDTNALCITPETAKLATTTLDVWEEDKERGEFDKAVLSEYAQAIQRLSRVIDDVKLVSPIDHSLSQNRSMTFVQSHDKERLQESMQELRLRRRAEQVMKEALLQERQQRTSHAVEGGPLRKSNDDLRRELFGHSAVHGIDTRNDDLESILRRDRAMQNELTDDMARLASVLKNNVTAFGDILRKDEQVVSDMQSTMTTSVDRLGREGHRLGAFRKQAGKTTIFTWTVLLVVCLVFVFTFMFIRLFPKQY</sequence>
<keyword evidence="6" id="KW-0931">ER-Golgi transport</keyword>
<dbReference type="Pfam" id="PF09753">
    <property type="entry name" value="Use1"/>
    <property type="match status" value="1"/>
</dbReference>
<dbReference type="AlphaFoldDB" id="A0A4V1J173"/>
<dbReference type="GO" id="GO:0015031">
    <property type="term" value="P:protein transport"/>
    <property type="evidence" value="ECO:0007669"/>
    <property type="project" value="UniProtKB-KW"/>
</dbReference>
<keyword evidence="3" id="KW-0813">Transport</keyword>
<dbReference type="CDD" id="cd15860">
    <property type="entry name" value="SNARE_USE1"/>
    <property type="match status" value="1"/>
</dbReference>
<organism evidence="12 13">
    <name type="scientific">Syncephalis pseudoplumigaleata</name>
    <dbReference type="NCBI Taxonomy" id="1712513"/>
    <lineage>
        <taxon>Eukaryota</taxon>
        <taxon>Fungi</taxon>
        <taxon>Fungi incertae sedis</taxon>
        <taxon>Zoopagomycota</taxon>
        <taxon>Zoopagomycotina</taxon>
        <taxon>Zoopagomycetes</taxon>
        <taxon>Zoopagales</taxon>
        <taxon>Piptocephalidaceae</taxon>
        <taxon>Syncephalis</taxon>
    </lineage>
</organism>
<accession>A0A4V1J173</accession>
<dbReference type="InterPro" id="IPR019150">
    <property type="entry name" value="Vesicle_transport_protein_Use1"/>
</dbReference>
<comment type="subcellular location">
    <subcellularLocation>
        <location evidence="1">Endoplasmic reticulum membrane</location>
        <topology evidence="1">Single-pass type IV membrane protein</topology>
    </subcellularLocation>
</comment>
<gene>
    <name evidence="12" type="ORF">SYNPS1DRAFT_23845</name>
</gene>
<evidence type="ECO:0000313" key="13">
    <source>
        <dbReference type="Proteomes" id="UP000278143"/>
    </source>
</evidence>
<evidence type="ECO:0000313" key="12">
    <source>
        <dbReference type="EMBL" id="RKP24059.1"/>
    </source>
</evidence>
<dbReference type="PANTHER" id="PTHR13050">
    <property type="entry name" value="USE1-LIKE PROTEIN"/>
    <property type="match status" value="1"/>
</dbReference>
<evidence type="ECO:0000256" key="2">
    <source>
        <dbReference type="ARBA" id="ARBA00007891"/>
    </source>
</evidence>
<evidence type="ECO:0000256" key="7">
    <source>
        <dbReference type="ARBA" id="ARBA00022927"/>
    </source>
</evidence>
<dbReference type="GO" id="GO:0005789">
    <property type="term" value="C:endoplasmic reticulum membrane"/>
    <property type="evidence" value="ECO:0007669"/>
    <property type="project" value="UniProtKB-SubCell"/>
</dbReference>
<dbReference type="OrthoDB" id="4506189at2759"/>
<dbReference type="Proteomes" id="UP000278143">
    <property type="component" value="Unassembled WGS sequence"/>
</dbReference>
<dbReference type="GO" id="GO:0006890">
    <property type="term" value="P:retrograde vesicle-mediated transport, Golgi to endoplasmic reticulum"/>
    <property type="evidence" value="ECO:0007669"/>
    <property type="project" value="TreeGrafter"/>
</dbReference>
<dbReference type="GO" id="GO:0031201">
    <property type="term" value="C:SNARE complex"/>
    <property type="evidence" value="ECO:0007669"/>
    <property type="project" value="TreeGrafter"/>
</dbReference>
<evidence type="ECO:0000256" key="4">
    <source>
        <dbReference type="ARBA" id="ARBA00022692"/>
    </source>
</evidence>
<keyword evidence="13" id="KW-1185">Reference proteome</keyword>
<keyword evidence="4 11" id="KW-0812">Transmembrane</keyword>
<reference evidence="13" key="1">
    <citation type="journal article" date="2018" name="Nat. Microbiol.">
        <title>Leveraging single-cell genomics to expand the fungal tree of life.</title>
        <authorList>
            <person name="Ahrendt S.R."/>
            <person name="Quandt C.A."/>
            <person name="Ciobanu D."/>
            <person name="Clum A."/>
            <person name="Salamov A."/>
            <person name="Andreopoulos B."/>
            <person name="Cheng J.F."/>
            <person name="Woyke T."/>
            <person name="Pelin A."/>
            <person name="Henrissat B."/>
            <person name="Reynolds N.K."/>
            <person name="Benny G.L."/>
            <person name="Smith M.E."/>
            <person name="James T.Y."/>
            <person name="Grigoriev I.V."/>
        </authorList>
    </citation>
    <scope>NUCLEOTIDE SEQUENCE [LARGE SCALE GENOMIC DNA]</scope>
    <source>
        <strain evidence="13">Benny S71-1</strain>
    </source>
</reference>
<keyword evidence="10" id="KW-0175">Coiled coil</keyword>
<evidence type="ECO:0000256" key="6">
    <source>
        <dbReference type="ARBA" id="ARBA00022892"/>
    </source>
</evidence>
<dbReference type="PANTHER" id="PTHR13050:SF7">
    <property type="entry name" value="VESICLE TRANSPORT PROTEIN USE1"/>
    <property type="match status" value="1"/>
</dbReference>
<keyword evidence="8 11" id="KW-1133">Transmembrane helix</keyword>
<evidence type="ECO:0000256" key="11">
    <source>
        <dbReference type="SAM" id="Phobius"/>
    </source>
</evidence>
<evidence type="ECO:0000256" key="5">
    <source>
        <dbReference type="ARBA" id="ARBA00022824"/>
    </source>
</evidence>
<proteinExistence type="inferred from homology"/>
<name>A0A4V1J173_9FUNG</name>
<evidence type="ECO:0000256" key="8">
    <source>
        <dbReference type="ARBA" id="ARBA00022989"/>
    </source>
</evidence>
<keyword evidence="5" id="KW-0256">Endoplasmic reticulum</keyword>
<comment type="similarity">
    <text evidence="2">Belongs to the USE1 family.</text>
</comment>
<keyword evidence="9 11" id="KW-0472">Membrane</keyword>
<evidence type="ECO:0000256" key="10">
    <source>
        <dbReference type="SAM" id="Coils"/>
    </source>
</evidence>
<keyword evidence="7" id="KW-0653">Protein transport</keyword>
<feature type="transmembrane region" description="Helical" evidence="11">
    <location>
        <begin position="253"/>
        <end position="276"/>
    </location>
</feature>
<dbReference type="GO" id="GO:0005484">
    <property type="term" value="F:SNAP receptor activity"/>
    <property type="evidence" value="ECO:0007669"/>
    <property type="project" value="TreeGrafter"/>
</dbReference>
<evidence type="ECO:0000256" key="1">
    <source>
        <dbReference type="ARBA" id="ARBA00004163"/>
    </source>
</evidence>
<evidence type="ECO:0000256" key="9">
    <source>
        <dbReference type="ARBA" id="ARBA00023136"/>
    </source>
</evidence>
<dbReference type="EMBL" id="KZ990473">
    <property type="protein sequence ID" value="RKP24059.1"/>
    <property type="molecule type" value="Genomic_DNA"/>
</dbReference>
<evidence type="ECO:0000256" key="3">
    <source>
        <dbReference type="ARBA" id="ARBA00022448"/>
    </source>
</evidence>